<evidence type="ECO:0000313" key="3">
    <source>
        <dbReference type="EMBL" id="MCQ1949939.1"/>
    </source>
</evidence>
<evidence type="ECO:0000313" key="4">
    <source>
        <dbReference type="Proteomes" id="UP001206924"/>
    </source>
</evidence>
<sequence length="155" mass="16066">MRKATAVPVLALLLVTGCSAANAEVEAKPSSPPASAEPSEETVAEDTEEQSCLKLLGADGQGPLNRMISVVGIGGGSSGVEMSAADARPLHEEVLAITENASADMAPLLKELSSATENVIMQAEDPSRAWMFNAAVWTPAATELQTRCEPYVAAK</sequence>
<feature type="chain" id="PRO_5046702852" evidence="2">
    <location>
        <begin position="24"/>
        <end position="155"/>
    </location>
</feature>
<protein>
    <submittedName>
        <fullName evidence="3">Uncharacterized protein</fullName>
    </submittedName>
</protein>
<feature type="region of interest" description="Disordered" evidence="1">
    <location>
        <begin position="24"/>
        <end position="50"/>
    </location>
</feature>
<comment type="caution">
    <text evidence="3">The sequence shown here is derived from an EMBL/GenBank/DDBJ whole genome shotgun (WGS) entry which is preliminary data.</text>
</comment>
<keyword evidence="2" id="KW-0732">Signal</keyword>
<dbReference type="EMBL" id="JANFLP010000008">
    <property type="protein sequence ID" value="MCQ1949939.1"/>
    <property type="molecule type" value="Genomic_DNA"/>
</dbReference>
<proteinExistence type="predicted"/>
<keyword evidence="4" id="KW-1185">Reference proteome</keyword>
<evidence type="ECO:0000256" key="2">
    <source>
        <dbReference type="SAM" id="SignalP"/>
    </source>
</evidence>
<feature type="compositionally biased region" description="Acidic residues" evidence="1">
    <location>
        <begin position="38"/>
        <end position="49"/>
    </location>
</feature>
<dbReference type="RefSeq" id="WP_255865431.1">
    <property type="nucleotide sequence ID" value="NZ_CP104263.1"/>
</dbReference>
<feature type="signal peptide" evidence="2">
    <location>
        <begin position="1"/>
        <end position="23"/>
    </location>
</feature>
<dbReference type="PROSITE" id="PS51257">
    <property type="entry name" value="PROKAR_LIPOPROTEIN"/>
    <property type="match status" value="1"/>
</dbReference>
<organism evidence="3 4">
    <name type="scientific">Arthrobacter jinronghuae</name>
    <dbReference type="NCBI Taxonomy" id="2964609"/>
    <lineage>
        <taxon>Bacteria</taxon>
        <taxon>Bacillati</taxon>
        <taxon>Actinomycetota</taxon>
        <taxon>Actinomycetes</taxon>
        <taxon>Micrococcales</taxon>
        <taxon>Micrococcaceae</taxon>
        <taxon>Arthrobacter</taxon>
    </lineage>
</organism>
<dbReference type="Proteomes" id="UP001206924">
    <property type="component" value="Unassembled WGS sequence"/>
</dbReference>
<accession>A0ABT1NQC7</accession>
<evidence type="ECO:0000256" key="1">
    <source>
        <dbReference type="SAM" id="MobiDB-lite"/>
    </source>
</evidence>
<name>A0ABT1NQC7_9MICC</name>
<reference evidence="3 4" key="1">
    <citation type="submission" date="2022-07" db="EMBL/GenBank/DDBJ databases">
        <title>Novel species in genus Arthrobacter.</title>
        <authorList>
            <person name="Liu Y."/>
        </authorList>
    </citation>
    <scope>NUCLEOTIDE SEQUENCE [LARGE SCALE GENOMIC DNA]</scope>
    <source>
        <strain evidence="4">zg-Y859</strain>
    </source>
</reference>
<gene>
    <name evidence="3" type="ORF">NNX28_08370</name>
</gene>